<dbReference type="AlphaFoldDB" id="A0A0P0GUK4"/>
<dbReference type="InterPro" id="IPR029079">
    <property type="entry name" value="Imm43"/>
</dbReference>
<protein>
    <recommendedName>
        <fullName evidence="1">Immunity protein 43 domain-containing protein</fullName>
    </recommendedName>
</protein>
<reference evidence="2 3" key="1">
    <citation type="journal article" date="2015" name="Science">
        <title>Genetic determinants of in vivo fitness and diet responsiveness in multiple human gut Bacteroides.</title>
        <authorList>
            <person name="Wu M."/>
            <person name="McNulty N.P."/>
            <person name="Rodionov D.A."/>
            <person name="Khoroshkin M.S."/>
            <person name="Griffin N.W."/>
            <person name="Cheng J."/>
            <person name="Latreille P."/>
            <person name="Kerstetter R.A."/>
            <person name="Terrapon N."/>
            <person name="Henrissat B."/>
            <person name="Osterman A.L."/>
            <person name="Gordon J.I."/>
        </authorList>
    </citation>
    <scope>NUCLEOTIDE SEQUENCE [LARGE SCALE GENOMIC DNA]</scope>
    <source>
        <strain evidence="2 3">WH2</strain>
    </source>
</reference>
<name>A0A0P0GUK4_9BACE</name>
<dbReference type="PATRIC" id="fig|246787.4.peg.4880"/>
<proteinExistence type="predicted"/>
<sequence length="223" mass="26424">MKYYILNNDKNKTGVPVLLNAVLAEEFNPQNPMPPMVGYSWCCAYRNERIYPDELYLISKDRLYTFDYIRFWDGYVVSSEFLELIKSFSSFRYNIVKLNVIGWKGVKITDKKYYFIEIPISEWIDAIDFEKSVFMLDDYMLELKGLNKEQVIAEKNYFTNIKAYKSIHIDSSRCKNNQIFQVRDNIIQDLICSQEFLNELEKSNIYGIGVIDTNSSSEYFIYD</sequence>
<evidence type="ECO:0000313" key="3">
    <source>
        <dbReference type="Proteomes" id="UP000061809"/>
    </source>
</evidence>
<dbReference type="Pfam" id="PF15570">
    <property type="entry name" value="Imm43"/>
    <property type="match status" value="1"/>
</dbReference>
<dbReference type="KEGG" id="bcel:BcellWH2_04724"/>
<dbReference type="RefSeq" id="WP_029427650.1">
    <property type="nucleotide sequence ID" value="NZ_CP012801.1"/>
</dbReference>
<evidence type="ECO:0000313" key="2">
    <source>
        <dbReference type="EMBL" id="ALJ61937.1"/>
    </source>
</evidence>
<organism evidence="2 3">
    <name type="scientific">Bacteroides cellulosilyticus</name>
    <dbReference type="NCBI Taxonomy" id="246787"/>
    <lineage>
        <taxon>Bacteria</taxon>
        <taxon>Pseudomonadati</taxon>
        <taxon>Bacteroidota</taxon>
        <taxon>Bacteroidia</taxon>
        <taxon>Bacteroidales</taxon>
        <taxon>Bacteroidaceae</taxon>
        <taxon>Bacteroides</taxon>
    </lineage>
</organism>
<dbReference type="Proteomes" id="UP000061809">
    <property type="component" value="Chromosome"/>
</dbReference>
<dbReference type="EMBL" id="CP012801">
    <property type="protein sequence ID" value="ALJ61937.1"/>
    <property type="molecule type" value="Genomic_DNA"/>
</dbReference>
<feature type="domain" description="Immunity protein 43" evidence="1">
    <location>
        <begin position="7"/>
        <end position="220"/>
    </location>
</feature>
<evidence type="ECO:0000259" key="1">
    <source>
        <dbReference type="Pfam" id="PF15570"/>
    </source>
</evidence>
<gene>
    <name evidence="2" type="ORF">BcellWH2_04724</name>
</gene>
<accession>A0A0P0GUK4</accession>